<gene>
    <name evidence="1" type="ORF">BLSMQ_2446</name>
</gene>
<reference evidence="2" key="1">
    <citation type="submission" date="2016-09" db="EMBL/GenBank/DDBJ databases">
        <title>Complete Genome Sequence of Brevibacterium linens SMQ-1335.</title>
        <authorList>
            <person name="de Melo A.G."/>
            <person name="Labrie S.J."/>
            <person name="Dumaresq J."/>
            <person name="Roberts R.J."/>
            <person name="Tremblay D.M."/>
            <person name="Moineau S."/>
        </authorList>
    </citation>
    <scope>NUCLEOTIDE SEQUENCE [LARGE SCALE GENOMIC DNA]</scope>
    <source>
        <strain evidence="2">SMQ-1335</strain>
    </source>
</reference>
<name>A0A1D7W5A1_BREAU</name>
<dbReference type="KEGG" id="blin:BLSMQ_2446"/>
<proteinExistence type="predicted"/>
<dbReference type="AlphaFoldDB" id="A0A1D7W5A1"/>
<accession>A0A1D7W5A1</accession>
<organism evidence="1 2">
    <name type="scientific">Brevibacterium aurantiacum</name>
    <dbReference type="NCBI Taxonomy" id="273384"/>
    <lineage>
        <taxon>Bacteria</taxon>
        <taxon>Bacillati</taxon>
        <taxon>Actinomycetota</taxon>
        <taxon>Actinomycetes</taxon>
        <taxon>Micrococcales</taxon>
        <taxon>Brevibacteriaceae</taxon>
        <taxon>Brevibacterium</taxon>
    </lineage>
</organism>
<dbReference type="PATRIC" id="fig|1703.10.peg.2522"/>
<dbReference type="Proteomes" id="UP000094793">
    <property type="component" value="Chromosome"/>
</dbReference>
<protein>
    <submittedName>
        <fullName evidence="1">McrBC 5-methylcytosine restriction system component</fullName>
    </submittedName>
</protein>
<dbReference type="EMBL" id="CP017150">
    <property type="protein sequence ID" value="AOP54152.1"/>
    <property type="molecule type" value="Genomic_DNA"/>
</dbReference>
<dbReference type="REBASE" id="139758">
    <property type="entry name" value="Bli1335McrBCP"/>
</dbReference>
<sequence length="86" mass="9594">MQVSQYGKSSIHSANIYQILAYTKNADVSRNGSVSGILLYARTDAGLQPDLNVTIQGNRIAARTLDLKLPWDMLRAQLEELTTWLD</sequence>
<evidence type="ECO:0000313" key="2">
    <source>
        <dbReference type="Proteomes" id="UP000094793"/>
    </source>
</evidence>
<evidence type="ECO:0000313" key="1">
    <source>
        <dbReference type="EMBL" id="AOP54152.1"/>
    </source>
</evidence>